<sequence>MDSMREFSLGNSVNAKDIRITATEGDIRAKQTDFTSRDSEGKWQADSRNCVEIFFDSTTTEAKLFSGLPLREAVFIVKVADFFNCFHAKHTRLFFV</sequence>
<evidence type="ECO:0000313" key="1">
    <source>
        <dbReference type="EMBL" id="OOF72733.1"/>
    </source>
</evidence>
<keyword evidence="2" id="KW-1185">Reference proteome</keyword>
<name>A0AAJ3K678_9PAST</name>
<accession>A0AAJ3K678</accession>
<protein>
    <submittedName>
        <fullName evidence="1">Uncharacterized protein</fullName>
    </submittedName>
</protein>
<dbReference type="Proteomes" id="UP000188998">
    <property type="component" value="Unassembled WGS sequence"/>
</dbReference>
<organism evidence="1 2">
    <name type="scientific">Rodentibacter caecimuris</name>
    <dbReference type="NCBI Taxonomy" id="1796644"/>
    <lineage>
        <taxon>Bacteria</taxon>
        <taxon>Pseudomonadati</taxon>
        <taxon>Pseudomonadota</taxon>
        <taxon>Gammaproteobacteria</taxon>
        <taxon>Pasteurellales</taxon>
        <taxon>Pasteurellaceae</taxon>
        <taxon>Rodentibacter</taxon>
    </lineage>
</organism>
<evidence type="ECO:0000313" key="2">
    <source>
        <dbReference type="Proteomes" id="UP000188998"/>
    </source>
</evidence>
<gene>
    <name evidence="1" type="ORF">BKG90_03335</name>
</gene>
<dbReference type="AlphaFoldDB" id="A0AAJ3K678"/>
<dbReference type="EMBL" id="MLAB01000012">
    <property type="protein sequence ID" value="OOF72733.1"/>
    <property type="molecule type" value="Genomic_DNA"/>
</dbReference>
<reference evidence="1 2" key="1">
    <citation type="submission" date="2016-10" db="EMBL/GenBank/DDBJ databases">
        <title>Rodentibacter gen. nov. and new species.</title>
        <authorList>
            <person name="Christensen H."/>
        </authorList>
    </citation>
    <scope>NUCLEOTIDE SEQUENCE [LARGE SCALE GENOMIC DNA]</scope>
    <source>
        <strain evidence="1 2">199137021</strain>
    </source>
</reference>
<proteinExistence type="predicted"/>
<comment type="caution">
    <text evidence="1">The sequence shown here is derived from an EMBL/GenBank/DDBJ whole genome shotgun (WGS) entry which is preliminary data.</text>
</comment>